<dbReference type="InterPro" id="IPR006412">
    <property type="entry name" value="Fruct_bisP_Calv"/>
</dbReference>
<evidence type="ECO:0000256" key="1">
    <source>
        <dbReference type="ARBA" id="ARBA00000441"/>
    </source>
</evidence>
<keyword evidence="6 11" id="KW-0862">Zinc</keyword>
<proteinExistence type="inferred from homology"/>
<comment type="catalytic activity">
    <reaction evidence="1 12">
        <text>beta-D-fructose 1,6-bisphosphate = D-glyceraldehyde 3-phosphate + dihydroxyacetone phosphate</text>
        <dbReference type="Rhea" id="RHEA:14729"/>
        <dbReference type="ChEBI" id="CHEBI:32966"/>
        <dbReference type="ChEBI" id="CHEBI:57642"/>
        <dbReference type="ChEBI" id="CHEBI:59776"/>
        <dbReference type="EC" id="4.1.2.13"/>
    </reaction>
</comment>
<dbReference type="EMBL" id="CP001050">
    <property type="protein sequence ID" value="ACF28745.1"/>
    <property type="molecule type" value="Genomic_DNA"/>
</dbReference>
<accession>B4RNW4</accession>
<feature type="binding site" evidence="11">
    <location>
        <position position="130"/>
    </location>
    <ligand>
        <name>Zn(2+)</name>
        <dbReference type="ChEBI" id="CHEBI:29105"/>
        <label>2</label>
    </ligand>
</feature>
<feature type="binding site" evidence="11">
    <location>
        <position position="257"/>
    </location>
    <ligand>
        <name>Zn(2+)</name>
        <dbReference type="ChEBI" id="CHEBI:29105"/>
        <label>1</label>
        <note>catalytic</note>
    </ligand>
</feature>
<evidence type="ECO:0000256" key="9">
    <source>
        <dbReference type="PIRSR" id="PIRSR001359-1"/>
    </source>
</evidence>
<dbReference type="Proteomes" id="UP000002564">
    <property type="component" value="Chromosome"/>
</dbReference>
<dbReference type="PANTHER" id="PTHR30304">
    <property type="entry name" value="D-TAGATOSE-1,6-BISPHOSPHATE ALDOLASE"/>
    <property type="match status" value="1"/>
</dbReference>
<feature type="binding site" evidence="11">
    <location>
        <position position="109"/>
    </location>
    <ligand>
        <name>Zn(2+)</name>
        <dbReference type="ChEBI" id="CHEBI:29105"/>
        <label>1</label>
        <note>catalytic</note>
    </ligand>
</feature>
<keyword evidence="8 12" id="KW-0456">Lyase</keyword>
<dbReference type="AlphaFoldDB" id="B4RNW4"/>
<organism evidence="13 14">
    <name type="scientific">Neisseria gonorrhoeae (strain NCCP11945)</name>
    <dbReference type="NCBI Taxonomy" id="521006"/>
    <lineage>
        <taxon>Bacteria</taxon>
        <taxon>Pseudomonadati</taxon>
        <taxon>Pseudomonadota</taxon>
        <taxon>Betaproteobacteria</taxon>
        <taxon>Neisseriales</taxon>
        <taxon>Neisseriaceae</taxon>
        <taxon>Neisseria</taxon>
    </lineage>
</organism>
<evidence type="ECO:0000313" key="13">
    <source>
        <dbReference type="EMBL" id="ACF28745.1"/>
    </source>
</evidence>
<keyword evidence="7 12" id="KW-0324">Glycolysis</keyword>
<comment type="similarity">
    <text evidence="4 12">Belongs to the class II fructose-bisphosphate aldolase family.</text>
</comment>
<dbReference type="InterPro" id="IPR000771">
    <property type="entry name" value="FBA_II"/>
</dbReference>
<evidence type="ECO:0000256" key="4">
    <source>
        <dbReference type="ARBA" id="ARBA00005812"/>
    </source>
</evidence>
<dbReference type="Gene3D" id="3.20.20.70">
    <property type="entry name" value="Aldolase class I"/>
    <property type="match status" value="1"/>
</dbReference>
<evidence type="ECO:0000256" key="7">
    <source>
        <dbReference type="ARBA" id="ARBA00023152"/>
    </source>
</evidence>
<comment type="cofactor">
    <cofactor evidence="11">
        <name>Zn(2+)</name>
        <dbReference type="ChEBI" id="CHEBI:29105"/>
    </cofactor>
    <text evidence="11">Binds 2 Zn(2+) ions per subunit. One is catalytic and the other provides a structural contribution.</text>
</comment>
<comment type="cofactor">
    <cofactor evidence="12">
        <name>Zn(2+)</name>
        <dbReference type="ChEBI" id="CHEBI:29105"/>
    </cofactor>
    <text evidence="12">One is catalytic and the other provides a structural contribution.</text>
</comment>
<evidence type="ECO:0000256" key="5">
    <source>
        <dbReference type="ARBA" id="ARBA00022723"/>
    </source>
</evidence>
<evidence type="ECO:0000256" key="3">
    <source>
        <dbReference type="ARBA" id="ARBA00004714"/>
    </source>
</evidence>
<dbReference type="NCBIfam" id="TIGR01521">
    <property type="entry name" value="FruBisAldo_II_B"/>
    <property type="match status" value="1"/>
</dbReference>
<dbReference type="SUPFAM" id="SSF51569">
    <property type="entry name" value="Aldolase"/>
    <property type="match status" value="1"/>
</dbReference>
<dbReference type="FunFam" id="3.20.20.70:FF:000111">
    <property type="entry name" value="Fructose-1,6-bisphosphate aldolase"/>
    <property type="match status" value="1"/>
</dbReference>
<feature type="binding site" evidence="10">
    <location>
        <begin position="300"/>
        <end position="303"/>
    </location>
    <ligand>
        <name>dihydroxyacetone phosphate</name>
        <dbReference type="ChEBI" id="CHEBI:57642"/>
    </ligand>
</feature>
<protein>
    <recommendedName>
        <fullName evidence="12">Fructose-1,6-bisphosphate aldolase</fullName>
        <shortName evidence="12">FBP aldolase</shortName>
        <ecNumber evidence="12">4.1.2.13</ecNumber>
    </recommendedName>
</protein>
<dbReference type="PROSITE" id="PS00602">
    <property type="entry name" value="ALDOLASE_CLASS_II_1"/>
    <property type="match status" value="1"/>
</dbReference>
<dbReference type="UniPathway" id="UPA00109">
    <property type="reaction ID" value="UER00183"/>
</dbReference>
<feature type="binding site" evidence="10">
    <location>
        <position position="224"/>
    </location>
    <ligand>
        <name>dihydroxyacetone phosphate</name>
        <dbReference type="ChEBI" id="CHEBI:57642"/>
    </ligand>
</feature>
<dbReference type="Pfam" id="PF01116">
    <property type="entry name" value="F_bP_aldolase"/>
    <property type="match status" value="1"/>
</dbReference>
<reference evidence="13 14" key="1">
    <citation type="journal article" date="2008" name="J. Bacteriol.">
        <title>Complete genome sequence of Neisseria gonorrhoeae NCCP11945.</title>
        <authorList>
            <person name="Chung G.T."/>
            <person name="Yoo J.S."/>
            <person name="Oh H.B."/>
            <person name="Lee Y.S."/>
            <person name="Cha S.H."/>
            <person name="Kim S.J."/>
            <person name="Yoo C.K."/>
        </authorList>
    </citation>
    <scope>NUCLEOTIDE SEQUENCE [LARGE SCALE GENOMIC DNA]</scope>
    <source>
        <strain evidence="13 14">NCCP11945</strain>
    </source>
</reference>
<dbReference type="KEGG" id="ngk:NGK_0042"/>
<evidence type="ECO:0000256" key="8">
    <source>
        <dbReference type="ARBA" id="ARBA00023239"/>
    </source>
</evidence>
<dbReference type="PANTHER" id="PTHR30304:SF0">
    <property type="entry name" value="D-TAGATOSE-1,6-BISPHOSPHATE ALDOLASE SUBUNIT GATY-RELATED"/>
    <property type="match status" value="1"/>
</dbReference>
<dbReference type="GO" id="GO:0006096">
    <property type="term" value="P:glycolytic process"/>
    <property type="evidence" value="ECO:0007669"/>
    <property type="project" value="UniProtKB-UniPathway"/>
</dbReference>
<evidence type="ECO:0000256" key="6">
    <source>
        <dbReference type="ARBA" id="ARBA00022833"/>
    </source>
</evidence>
<evidence type="ECO:0000256" key="10">
    <source>
        <dbReference type="PIRSR" id="PIRSR001359-2"/>
    </source>
</evidence>
<dbReference type="EC" id="4.1.2.13" evidence="12"/>
<dbReference type="InterPro" id="IPR050246">
    <property type="entry name" value="Class_II_FBP_aldolase"/>
</dbReference>
<evidence type="ECO:0000256" key="12">
    <source>
        <dbReference type="RuleBase" id="RU365019"/>
    </source>
</evidence>
<feature type="active site" description="Proton donor" evidence="9">
    <location>
        <position position="108"/>
    </location>
</feature>
<name>B4RNW4_NEIG2</name>
<feature type="binding site" evidence="11">
    <location>
        <position position="223"/>
    </location>
    <ligand>
        <name>Zn(2+)</name>
        <dbReference type="ChEBI" id="CHEBI:29105"/>
        <label>1</label>
        <note>catalytic</note>
    </ligand>
</feature>
<evidence type="ECO:0000313" key="14">
    <source>
        <dbReference type="Proteomes" id="UP000002564"/>
    </source>
</evidence>
<keyword evidence="5 11" id="KW-0479">Metal-binding</keyword>
<dbReference type="GO" id="GO:0008270">
    <property type="term" value="F:zinc ion binding"/>
    <property type="evidence" value="ECO:0007669"/>
    <property type="project" value="InterPro"/>
</dbReference>
<dbReference type="PIRSF" id="PIRSF001359">
    <property type="entry name" value="F_bP_aldolase_II"/>
    <property type="match status" value="1"/>
</dbReference>
<dbReference type="InterPro" id="IPR013785">
    <property type="entry name" value="Aldolase_TIM"/>
</dbReference>
<evidence type="ECO:0000256" key="2">
    <source>
        <dbReference type="ARBA" id="ARBA00002181"/>
    </source>
</evidence>
<dbReference type="NCBIfam" id="TIGR00167">
    <property type="entry name" value="cbbA"/>
    <property type="match status" value="1"/>
</dbReference>
<gene>
    <name evidence="13" type="ordered locus">NGK_0042</name>
</gene>
<comment type="function">
    <text evidence="2 12">Catalyzes the aldol condensation of dihydroxyacetone phosphate (DHAP or glycerone-phosphate) with glyceraldehyde 3-phosphate (G3P) to form fructose 1,6-bisphosphate (FBP) in gluconeogenesis and the reverse reaction in glycolysis.</text>
</comment>
<sequence>MSRLWFFAVKNIIIRLIYLLPKETQMALVSMRQLLDHAAENSYGLPAFNVNNLEQMRAIMEAADQVNAPVIVQASAGARKYAGAPFLRHLILAAVEEFPHIPVVMHQDHGASPDVCQRSIQLGFSSVMMDGSLLEDGKTPSSYEYNVNATRTVVNFSHACGVSVEGEIGVLGNLETGEAGEEDGVGAAGKLSHDQMLTSVEDAVRFVKDTGVDALAIAVGTSHGAYKFTRPPTGDVLRIDRIKEIHQALPNTHIVMHGSSSVPQEWLKVINEYGGNIGETYGVPVEEIVEGIKHGVRKVNIDTDLRLASTGAVRRYLAENPSDFDPRKYLGKTIEAMKQICLDRYLAFGCEGQAGKIKPVSLEKMASRYAKGELNQIVK</sequence>
<feature type="binding site" evidence="11">
    <location>
        <position position="167"/>
    </location>
    <ligand>
        <name>Zn(2+)</name>
        <dbReference type="ChEBI" id="CHEBI:29105"/>
        <label>2</label>
    </ligand>
</feature>
<dbReference type="GO" id="GO:0004332">
    <property type="term" value="F:fructose-bisphosphate aldolase activity"/>
    <property type="evidence" value="ECO:0007669"/>
    <property type="project" value="UniProtKB-EC"/>
</dbReference>
<feature type="binding site" evidence="10">
    <location>
        <begin position="258"/>
        <end position="260"/>
    </location>
    <ligand>
        <name>dihydroxyacetone phosphate</name>
        <dbReference type="ChEBI" id="CHEBI:57642"/>
    </ligand>
</feature>
<dbReference type="HOGENOM" id="CLU_040088_0_0_4"/>
<comment type="pathway">
    <text evidence="3 12">Carbohydrate degradation; glycolysis; D-glyceraldehyde 3-phosphate and glycerone phosphate from D-glucose: step 4/4.</text>
</comment>
<evidence type="ECO:0000256" key="11">
    <source>
        <dbReference type="PIRSR" id="PIRSR001359-3"/>
    </source>
</evidence>
<dbReference type="CDD" id="cd00947">
    <property type="entry name" value="TBP_aldolase_IIB"/>
    <property type="match status" value="1"/>
</dbReference>